<evidence type="ECO:0000256" key="1">
    <source>
        <dbReference type="SAM" id="SignalP"/>
    </source>
</evidence>
<accession>A0A1G5ITR7</accession>
<feature type="signal peptide" evidence="1">
    <location>
        <begin position="1"/>
        <end position="19"/>
    </location>
</feature>
<gene>
    <name evidence="3" type="ORF">SAMN02927903_02359</name>
</gene>
<evidence type="ECO:0000313" key="4">
    <source>
        <dbReference type="Proteomes" id="UP000199354"/>
    </source>
</evidence>
<name>A0A1G5ITR7_9FLAO</name>
<evidence type="ECO:0000259" key="2">
    <source>
        <dbReference type="Pfam" id="PF10077"/>
    </source>
</evidence>
<dbReference type="OrthoDB" id="884440at2"/>
<dbReference type="EMBL" id="FMVF01000011">
    <property type="protein sequence ID" value="SCY78818.1"/>
    <property type="molecule type" value="Genomic_DNA"/>
</dbReference>
<keyword evidence="4" id="KW-1185">Reference proteome</keyword>
<dbReference type="Proteomes" id="UP000199354">
    <property type="component" value="Unassembled WGS sequence"/>
</dbReference>
<dbReference type="Pfam" id="PF10077">
    <property type="entry name" value="DUF2314"/>
    <property type="match status" value="1"/>
</dbReference>
<dbReference type="AlphaFoldDB" id="A0A1G5ITR7"/>
<dbReference type="RefSeq" id="WP_091143984.1">
    <property type="nucleotide sequence ID" value="NZ_FMVF01000011.1"/>
</dbReference>
<evidence type="ECO:0000313" key="3">
    <source>
        <dbReference type="EMBL" id="SCY78818.1"/>
    </source>
</evidence>
<proteinExistence type="predicted"/>
<dbReference type="STRING" id="490189.SAMN02927903_02359"/>
<feature type="chain" id="PRO_5011568386" evidence="1">
    <location>
        <begin position="20"/>
        <end position="167"/>
    </location>
</feature>
<dbReference type="PROSITE" id="PS51257">
    <property type="entry name" value="PROKAR_LIPOPROTEIN"/>
    <property type="match status" value="1"/>
</dbReference>
<feature type="domain" description="DUF2314" evidence="2">
    <location>
        <begin position="38"/>
        <end position="160"/>
    </location>
</feature>
<reference evidence="3 4" key="1">
    <citation type="submission" date="2016-10" db="EMBL/GenBank/DDBJ databases">
        <authorList>
            <person name="de Groot N.N."/>
        </authorList>
    </citation>
    <scope>NUCLEOTIDE SEQUENCE [LARGE SCALE GENOMIC DNA]</scope>
    <source>
        <strain evidence="3 4">CGMCC 1.7031</strain>
    </source>
</reference>
<sequence length="167" mass="18477">MIRSILLIFILLLGCGGQAQTKTEREGEPAIYSVTDEDAQMNAAMQKAKETLPKFTEALLDNRPETRNFALKKAFATIDGGKEHIWISNITLQGMQFVGIVGNVPNKIPSLALGDSVSIESDEVSDWMYLENNVLAGGYTIRLLYQRMSPAEQEHFSKETSIVIGPE</sequence>
<keyword evidence="1" id="KW-0732">Signal</keyword>
<dbReference type="InterPro" id="IPR018756">
    <property type="entry name" value="DUF2314"/>
</dbReference>
<protein>
    <submittedName>
        <fullName evidence="3">Uncharacterized conserved protein YegJ, DUF2314 family</fullName>
    </submittedName>
</protein>
<organism evidence="3 4">
    <name type="scientific">Flavobacterium caeni</name>
    <dbReference type="NCBI Taxonomy" id="490189"/>
    <lineage>
        <taxon>Bacteria</taxon>
        <taxon>Pseudomonadati</taxon>
        <taxon>Bacteroidota</taxon>
        <taxon>Flavobacteriia</taxon>
        <taxon>Flavobacteriales</taxon>
        <taxon>Flavobacteriaceae</taxon>
        <taxon>Flavobacterium</taxon>
    </lineage>
</organism>